<keyword evidence="1" id="KW-0732">Signal</keyword>
<proteinExistence type="predicted"/>
<reference evidence="2" key="1">
    <citation type="submission" date="2007-07" db="EMBL/GenBank/DDBJ databases">
        <title>PCAP assembly of the Caenorhabditis remanei genome.</title>
        <authorList>
            <consortium name="The Caenorhabditis remanei Sequencing Consortium"/>
            <person name="Wilson R.K."/>
        </authorList>
    </citation>
    <scope>NUCLEOTIDE SEQUENCE [LARGE SCALE GENOMIC DNA]</scope>
    <source>
        <strain evidence="2">PB4641</strain>
    </source>
</reference>
<keyword evidence="3" id="KW-1185">Reference proteome</keyword>
<dbReference type="FunCoup" id="E3NLN4">
    <property type="interactions" value="583"/>
</dbReference>
<evidence type="ECO:0008006" key="4">
    <source>
        <dbReference type="Google" id="ProtNLM"/>
    </source>
</evidence>
<dbReference type="AlphaFoldDB" id="E3NLN4"/>
<dbReference type="Gene3D" id="3.40.33.10">
    <property type="entry name" value="CAP"/>
    <property type="match status" value="1"/>
</dbReference>
<evidence type="ECO:0000313" key="3">
    <source>
        <dbReference type="Proteomes" id="UP000008281"/>
    </source>
</evidence>
<name>E3NLN4_CAERE</name>
<organism evidence="3">
    <name type="scientific">Caenorhabditis remanei</name>
    <name type="common">Caenorhabditis vulgaris</name>
    <dbReference type="NCBI Taxonomy" id="31234"/>
    <lineage>
        <taxon>Eukaryota</taxon>
        <taxon>Metazoa</taxon>
        <taxon>Ecdysozoa</taxon>
        <taxon>Nematoda</taxon>
        <taxon>Chromadorea</taxon>
        <taxon>Rhabditida</taxon>
        <taxon>Rhabditina</taxon>
        <taxon>Rhabditomorpha</taxon>
        <taxon>Rhabditoidea</taxon>
        <taxon>Rhabditidae</taxon>
        <taxon>Peloderinae</taxon>
        <taxon>Caenorhabditis</taxon>
    </lineage>
</organism>
<dbReference type="InParanoid" id="E3NLN4"/>
<feature type="chain" id="PRO_5003176797" description="SCP domain-containing protein" evidence="1">
    <location>
        <begin position="20"/>
        <end position="204"/>
    </location>
</feature>
<dbReference type="EMBL" id="DS268916">
    <property type="protein sequence ID" value="EFP05106.1"/>
    <property type="molecule type" value="Genomic_DNA"/>
</dbReference>
<sequence length="204" mass="21585">MKTLAVGLLLLICAHGTSSAAIIAKRAVAFNQEEQFGTMTVLNGARLGLAKEHNIANMHQLVYNHDFAQKASKVTCQTKEIKGPNYIGFGVPSDETWKNLAESKHPIAIAIMAILLTPSQTSIGCAKMVPPCEVAEGVVEGVCIIGPETYSGDQNAQKGEPGSACSDGKTDNGLCKSPKGADIKASSHMTLVYLSIALSLLMWI</sequence>
<evidence type="ECO:0000313" key="2">
    <source>
        <dbReference type="EMBL" id="EFP05106.1"/>
    </source>
</evidence>
<dbReference type="Proteomes" id="UP000008281">
    <property type="component" value="Unassembled WGS sequence"/>
</dbReference>
<accession>E3NLN4</accession>
<protein>
    <recommendedName>
        <fullName evidence="4">SCP domain-containing protein</fullName>
    </recommendedName>
</protein>
<gene>
    <name evidence="2" type="ORF">CRE_20090</name>
</gene>
<feature type="signal peptide" evidence="1">
    <location>
        <begin position="1"/>
        <end position="19"/>
    </location>
</feature>
<dbReference type="InterPro" id="IPR035940">
    <property type="entry name" value="CAP_sf"/>
</dbReference>
<dbReference type="HOGENOM" id="CLU_086463_2_0_1"/>
<evidence type="ECO:0000256" key="1">
    <source>
        <dbReference type="SAM" id="SignalP"/>
    </source>
</evidence>